<dbReference type="GO" id="GO:0005737">
    <property type="term" value="C:cytoplasm"/>
    <property type="evidence" value="ECO:0007669"/>
    <property type="project" value="TreeGrafter"/>
</dbReference>
<evidence type="ECO:0000313" key="3">
    <source>
        <dbReference type="EMBL" id="EXJ79843.1"/>
    </source>
</evidence>
<comment type="caution">
    <text evidence="3">The sequence shown here is derived from an EMBL/GenBank/DDBJ whole genome shotgun (WGS) entry which is preliminary data.</text>
</comment>
<dbReference type="GeneID" id="19172217"/>
<gene>
    <name evidence="3" type="ORF">A1O3_08128</name>
</gene>
<dbReference type="Pfam" id="PF01266">
    <property type="entry name" value="DAO"/>
    <property type="match status" value="1"/>
</dbReference>
<dbReference type="Gene3D" id="3.50.50.60">
    <property type="entry name" value="FAD/NAD(P)-binding domain"/>
    <property type="match status" value="1"/>
</dbReference>
<accession>W9XI28</accession>
<dbReference type="Proteomes" id="UP000019478">
    <property type="component" value="Unassembled WGS sequence"/>
</dbReference>
<reference evidence="3 4" key="1">
    <citation type="submission" date="2013-03" db="EMBL/GenBank/DDBJ databases">
        <title>The Genome Sequence of Capronia epimyces CBS 606.96.</title>
        <authorList>
            <consortium name="The Broad Institute Genomics Platform"/>
            <person name="Cuomo C."/>
            <person name="de Hoog S."/>
            <person name="Gorbushina A."/>
            <person name="Walker B."/>
            <person name="Young S.K."/>
            <person name="Zeng Q."/>
            <person name="Gargeya S."/>
            <person name="Fitzgerald M."/>
            <person name="Haas B."/>
            <person name="Abouelleil A."/>
            <person name="Allen A.W."/>
            <person name="Alvarado L."/>
            <person name="Arachchi H.M."/>
            <person name="Berlin A.M."/>
            <person name="Chapman S.B."/>
            <person name="Gainer-Dewar J."/>
            <person name="Goldberg J."/>
            <person name="Griggs A."/>
            <person name="Gujja S."/>
            <person name="Hansen M."/>
            <person name="Howarth C."/>
            <person name="Imamovic A."/>
            <person name="Ireland A."/>
            <person name="Larimer J."/>
            <person name="McCowan C."/>
            <person name="Murphy C."/>
            <person name="Pearson M."/>
            <person name="Poon T.W."/>
            <person name="Priest M."/>
            <person name="Roberts A."/>
            <person name="Saif S."/>
            <person name="Shea T."/>
            <person name="Sisk P."/>
            <person name="Sykes S."/>
            <person name="Wortman J."/>
            <person name="Nusbaum C."/>
            <person name="Birren B."/>
        </authorList>
    </citation>
    <scope>NUCLEOTIDE SEQUENCE [LARGE SCALE GENOMIC DNA]</scope>
    <source>
        <strain evidence="3 4">CBS 606.96</strain>
    </source>
</reference>
<dbReference type="HOGENOM" id="CLU_022730_0_0_1"/>
<feature type="domain" description="FAD dependent oxidoreductase" evidence="2">
    <location>
        <begin position="42"/>
        <end position="424"/>
    </location>
</feature>
<name>W9XI28_9EURO</name>
<protein>
    <recommendedName>
        <fullName evidence="2">FAD dependent oxidoreductase domain-containing protein</fullName>
    </recommendedName>
</protein>
<keyword evidence="4" id="KW-1185">Reference proteome</keyword>
<proteinExistence type="predicted"/>
<dbReference type="EMBL" id="AMGY01000007">
    <property type="protein sequence ID" value="EXJ79843.1"/>
    <property type="molecule type" value="Genomic_DNA"/>
</dbReference>
<dbReference type="InterPro" id="IPR006076">
    <property type="entry name" value="FAD-dep_OxRdtase"/>
</dbReference>
<dbReference type="RefSeq" id="XP_007736417.1">
    <property type="nucleotide sequence ID" value="XM_007738227.1"/>
</dbReference>
<evidence type="ECO:0000256" key="1">
    <source>
        <dbReference type="SAM" id="MobiDB-lite"/>
    </source>
</evidence>
<evidence type="ECO:0000259" key="2">
    <source>
        <dbReference type="Pfam" id="PF01266"/>
    </source>
</evidence>
<dbReference type="Gene3D" id="3.30.9.10">
    <property type="entry name" value="D-Amino Acid Oxidase, subunit A, domain 2"/>
    <property type="match status" value="1"/>
</dbReference>
<dbReference type="PANTHER" id="PTHR13847">
    <property type="entry name" value="SARCOSINE DEHYDROGENASE-RELATED"/>
    <property type="match status" value="1"/>
</dbReference>
<feature type="region of interest" description="Disordered" evidence="1">
    <location>
        <begin position="1"/>
        <end position="28"/>
    </location>
</feature>
<organism evidence="3 4">
    <name type="scientific">Capronia epimyces CBS 606.96</name>
    <dbReference type="NCBI Taxonomy" id="1182542"/>
    <lineage>
        <taxon>Eukaryota</taxon>
        <taxon>Fungi</taxon>
        <taxon>Dikarya</taxon>
        <taxon>Ascomycota</taxon>
        <taxon>Pezizomycotina</taxon>
        <taxon>Eurotiomycetes</taxon>
        <taxon>Chaetothyriomycetidae</taxon>
        <taxon>Chaetothyriales</taxon>
        <taxon>Herpotrichiellaceae</taxon>
        <taxon>Capronia</taxon>
    </lineage>
</organism>
<dbReference type="PANTHER" id="PTHR13847:SF284">
    <property type="entry name" value="FAD DEPENDENT OXIDOREDUCTASE DOMAIN-CONTAINING PROTEIN"/>
    <property type="match status" value="1"/>
</dbReference>
<dbReference type="AlphaFoldDB" id="W9XI28"/>
<evidence type="ECO:0000313" key="4">
    <source>
        <dbReference type="Proteomes" id="UP000019478"/>
    </source>
</evidence>
<dbReference type="eggNOG" id="ENOG502S0HA">
    <property type="taxonomic scope" value="Eukaryota"/>
</dbReference>
<dbReference type="OrthoDB" id="429143at2759"/>
<dbReference type="InterPro" id="IPR036188">
    <property type="entry name" value="FAD/NAD-bd_sf"/>
</dbReference>
<dbReference type="SUPFAM" id="SSF51905">
    <property type="entry name" value="FAD/NAD(P)-binding domain"/>
    <property type="match status" value="1"/>
</dbReference>
<dbReference type="STRING" id="1182542.W9XI28"/>
<sequence>MERRANMPPGLPRDRPTQSYWQDPPSDIADCCSTPDLPSHADVVVIGSGISGASISYNLLSSDPSLSVVLIEARQAASGASGRNGGHTKTATYRSFSDNVKAVGPEDAMKITRLEYDTMVAVHEFARQHGIDCDAKRCQTVDVFYDAAKWQAAKDSVTLMETLMGSHAPKHIFHDSQVTADKFLADGSIGGLEYESGSLSAYKFTIGVLKLALQKGLNLQCNTPAHRITKTTANGLWSVETPRGNIMTQKLVLATNGYAAHLYPPLQGVVVPLRGVVTAQRPGQQMPQKGLETTYSFVQGDDFEYMISRPAGTKFEGDIVIGGGTHVAKDQGLAEYGNTDDTTYDKASAAYLLDCTKRSYFRSHWGPDHPEGQCRYVWSGIMGISSDGYPFVGGVPGEQGLYLDVSFQGHGMVLCFLCAKATASMVLGREAEDNLDAWFPTCYRVSRERLHKRFAGSKLNVSRAPELHL</sequence>